<evidence type="ECO:0000313" key="13">
    <source>
        <dbReference type="Proteomes" id="UP000015347"/>
    </source>
</evidence>
<dbReference type="RefSeq" id="WP_020040436.1">
    <property type="nucleotide sequence ID" value="NZ_KE557279.1"/>
</dbReference>
<dbReference type="CDD" id="cd06261">
    <property type="entry name" value="TM_PBP2"/>
    <property type="match status" value="1"/>
</dbReference>
<dbReference type="GO" id="GO:0005886">
    <property type="term" value="C:plasma membrane"/>
    <property type="evidence" value="ECO:0007669"/>
    <property type="project" value="UniProtKB-SubCell"/>
</dbReference>
<dbReference type="AlphaFoldDB" id="S9RXE1"/>
<evidence type="ECO:0000256" key="4">
    <source>
        <dbReference type="ARBA" id="ARBA00022692"/>
    </source>
</evidence>
<keyword evidence="6" id="KW-0653">Protein transport</keyword>
<dbReference type="HOGENOM" id="CLU_028518_1_1_5"/>
<feature type="transmembrane region" description="Helical" evidence="9">
    <location>
        <begin position="211"/>
        <end position="236"/>
    </location>
</feature>
<feature type="transmembrane region" description="Helical" evidence="9">
    <location>
        <begin position="98"/>
        <end position="121"/>
    </location>
</feature>
<dbReference type="SUPFAM" id="SSF161098">
    <property type="entry name" value="MetI-like"/>
    <property type="match status" value="1"/>
</dbReference>
<dbReference type="eggNOG" id="COG1173">
    <property type="taxonomic scope" value="Bacteria"/>
</dbReference>
<evidence type="ECO:0000256" key="6">
    <source>
        <dbReference type="ARBA" id="ARBA00022927"/>
    </source>
</evidence>
<protein>
    <submittedName>
        <fullName evidence="12">Dipeptide transport system permease protein DppC</fullName>
    </submittedName>
</protein>
<dbReference type="InterPro" id="IPR050366">
    <property type="entry name" value="BP-dependent_transpt_permease"/>
</dbReference>
<dbReference type="PROSITE" id="PS50928">
    <property type="entry name" value="ABC_TM1"/>
    <property type="match status" value="1"/>
</dbReference>
<name>S9RXE1_9RHOB</name>
<feature type="transmembrane region" description="Helical" evidence="9">
    <location>
        <begin position="37"/>
        <end position="54"/>
    </location>
</feature>
<organism evidence="12 13">
    <name type="scientific">Salipiger mucosus DSM 16094</name>
    <dbReference type="NCBI Taxonomy" id="1123237"/>
    <lineage>
        <taxon>Bacteria</taxon>
        <taxon>Pseudomonadati</taxon>
        <taxon>Pseudomonadota</taxon>
        <taxon>Alphaproteobacteria</taxon>
        <taxon>Rhodobacterales</taxon>
        <taxon>Roseobacteraceae</taxon>
        <taxon>Salipiger</taxon>
    </lineage>
</organism>
<proteinExistence type="inferred from homology"/>
<dbReference type="Pfam" id="PF00528">
    <property type="entry name" value="BPD_transp_1"/>
    <property type="match status" value="1"/>
</dbReference>
<keyword evidence="8 9" id="KW-0472">Membrane</keyword>
<dbReference type="Proteomes" id="UP000015347">
    <property type="component" value="Unassembled WGS sequence"/>
</dbReference>
<evidence type="ECO:0000256" key="3">
    <source>
        <dbReference type="ARBA" id="ARBA00022475"/>
    </source>
</evidence>
<evidence type="ECO:0000256" key="7">
    <source>
        <dbReference type="ARBA" id="ARBA00022989"/>
    </source>
</evidence>
<gene>
    <name evidence="12" type="ORF">Salmuc_04225</name>
</gene>
<evidence type="ECO:0000256" key="10">
    <source>
        <dbReference type="SAM" id="MobiDB-lite"/>
    </source>
</evidence>
<dbReference type="GO" id="GO:0071916">
    <property type="term" value="F:dipeptide transmembrane transporter activity"/>
    <property type="evidence" value="ECO:0007669"/>
    <property type="project" value="TreeGrafter"/>
</dbReference>
<dbReference type="Gene3D" id="1.10.3720.10">
    <property type="entry name" value="MetI-like"/>
    <property type="match status" value="1"/>
</dbReference>
<evidence type="ECO:0000256" key="2">
    <source>
        <dbReference type="ARBA" id="ARBA00022448"/>
    </source>
</evidence>
<accession>S9RXE1</accession>
<feature type="domain" description="ABC transmembrane type-1" evidence="11">
    <location>
        <begin position="98"/>
        <end position="283"/>
    </location>
</feature>
<keyword evidence="7 9" id="KW-1133">Transmembrane helix</keyword>
<evidence type="ECO:0000256" key="8">
    <source>
        <dbReference type="ARBA" id="ARBA00023136"/>
    </source>
</evidence>
<comment type="subcellular location">
    <subcellularLocation>
        <location evidence="1 9">Cell membrane</location>
        <topology evidence="1 9">Multi-pass membrane protein</topology>
    </subcellularLocation>
</comment>
<dbReference type="EMBL" id="APVH01000038">
    <property type="protein sequence ID" value="EPX78644.1"/>
    <property type="molecule type" value="Genomic_DNA"/>
</dbReference>
<keyword evidence="2 9" id="KW-0813">Transport</keyword>
<keyword evidence="5" id="KW-0571">Peptide transport</keyword>
<feature type="transmembrane region" description="Helical" evidence="9">
    <location>
        <begin position="256"/>
        <end position="277"/>
    </location>
</feature>
<dbReference type="InterPro" id="IPR035906">
    <property type="entry name" value="MetI-like_sf"/>
</dbReference>
<dbReference type="PANTHER" id="PTHR43386">
    <property type="entry name" value="OLIGOPEPTIDE TRANSPORT SYSTEM PERMEASE PROTEIN APPC"/>
    <property type="match status" value="1"/>
</dbReference>
<dbReference type="InterPro" id="IPR000515">
    <property type="entry name" value="MetI-like"/>
</dbReference>
<comment type="similarity">
    <text evidence="9">Belongs to the binding-protein-dependent transport system permease family.</text>
</comment>
<reference evidence="13" key="1">
    <citation type="journal article" date="2014" name="Stand. Genomic Sci.">
        <title>Genome sequence of the exopolysaccharide-producing Salipiger mucosus type strain (DSM 16094(T)), a moderately halophilic member of the Roseobacter clade.</title>
        <authorList>
            <person name="Riedel T."/>
            <person name="Spring S."/>
            <person name="Fiebig A."/>
            <person name="Petersen J."/>
            <person name="Kyrpides N.C."/>
            <person name="Goker M."/>
            <person name="Klenk H.P."/>
        </authorList>
    </citation>
    <scope>NUCLEOTIDE SEQUENCE [LARGE SCALE GENOMIC DNA]</scope>
    <source>
        <strain evidence="13">DSM 16094</strain>
    </source>
</reference>
<evidence type="ECO:0000256" key="1">
    <source>
        <dbReference type="ARBA" id="ARBA00004651"/>
    </source>
</evidence>
<keyword evidence="3" id="KW-1003">Cell membrane</keyword>
<feature type="region of interest" description="Disordered" evidence="10">
    <location>
        <begin position="1"/>
        <end position="23"/>
    </location>
</feature>
<dbReference type="PANTHER" id="PTHR43386:SF1">
    <property type="entry name" value="D,D-DIPEPTIDE TRANSPORT SYSTEM PERMEASE PROTEIN DDPC-RELATED"/>
    <property type="match status" value="1"/>
</dbReference>
<comment type="caution">
    <text evidence="12">The sequence shown here is derived from an EMBL/GenBank/DDBJ whole genome shotgun (WGS) entry which is preliminary data.</text>
</comment>
<sequence length="296" mass="31135">MSATWSRLAAARARPPASTPTRGLLPRLWSHPSGRTGLILGGLLLAFALIGTVWTPHEPNWPDYAVALRAPDTEYLLGTDDTGRDLLSRLMEGAHRSLGAALLVLGGVFAVGLVYGTVSGLAGGWADIVMMRLADVMMSLPGLVLAFAVIGILGPGFLNLLVALIVADWAWYARLARSMAIGSRNRPDVIAARMAGVPGWRIVSSHILPGLALHLGVVASLALGSTVGAISGLSFLGLGVQPPLAEWGAMLSDARLFFSVAPWLLWGPAVMIFLSVLSANLISNGLRDILAVEGRR</sequence>
<keyword evidence="13" id="KW-1185">Reference proteome</keyword>
<evidence type="ECO:0000313" key="12">
    <source>
        <dbReference type="EMBL" id="EPX78644.1"/>
    </source>
</evidence>
<dbReference type="STRING" id="1123237.Salmuc_04225"/>
<keyword evidence="4 9" id="KW-0812">Transmembrane</keyword>
<evidence type="ECO:0000259" key="11">
    <source>
        <dbReference type="PROSITE" id="PS50928"/>
    </source>
</evidence>
<dbReference type="GO" id="GO:0015031">
    <property type="term" value="P:protein transport"/>
    <property type="evidence" value="ECO:0007669"/>
    <property type="project" value="UniProtKB-KW"/>
</dbReference>
<evidence type="ECO:0000256" key="5">
    <source>
        <dbReference type="ARBA" id="ARBA00022856"/>
    </source>
</evidence>
<evidence type="ECO:0000256" key="9">
    <source>
        <dbReference type="RuleBase" id="RU363032"/>
    </source>
</evidence>